<name>A0A918DXE3_9GAMM</name>
<dbReference type="InterPro" id="IPR011990">
    <property type="entry name" value="TPR-like_helical_dom_sf"/>
</dbReference>
<dbReference type="RefSeq" id="WP_188862252.1">
    <property type="nucleotide sequence ID" value="NZ_BMLT01000011.1"/>
</dbReference>
<evidence type="ECO:0000313" key="4">
    <source>
        <dbReference type="Proteomes" id="UP000599578"/>
    </source>
</evidence>
<gene>
    <name evidence="3" type="ORF">GCM10011348_38540</name>
</gene>
<proteinExistence type="predicted"/>
<organism evidence="3 4">
    <name type="scientific">Marinobacterium nitratireducens</name>
    <dbReference type="NCBI Taxonomy" id="518897"/>
    <lineage>
        <taxon>Bacteria</taxon>
        <taxon>Pseudomonadati</taxon>
        <taxon>Pseudomonadota</taxon>
        <taxon>Gammaproteobacteria</taxon>
        <taxon>Oceanospirillales</taxon>
        <taxon>Oceanospirillaceae</taxon>
        <taxon>Marinobacterium</taxon>
    </lineage>
</organism>
<reference evidence="3 4" key="1">
    <citation type="journal article" date="2014" name="Int. J. Syst. Evol. Microbiol.">
        <title>Complete genome sequence of Corynebacterium casei LMG S-19264T (=DSM 44701T), isolated from a smear-ripened cheese.</title>
        <authorList>
            <consortium name="US DOE Joint Genome Institute (JGI-PGF)"/>
            <person name="Walter F."/>
            <person name="Albersmeier A."/>
            <person name="Kalinowski J."/>
            <person name="Ruckert C."/>
        </authorList>
    </citation>
    <scope>NUCLEOTIDE SEQUENCE [LARGE SCALE GENOMIC DNA]</scope>
    <source>
        <strain evidence="3 4">CGMCC 1.7286</strain>
    </source>
</reference>
<sequence>MRSLRIVALGAALGMSGCSSLSLPFFTPEPDPQRAEAEYRTGINFTQGIGVEQDYAQGVRHFKRAARFGSQDAAYMTGLAYVTGRGVSGDFATAADWLEPAAEAGHPNAAFLLGKLYLSGLGVEKDKDWGVYWLGRAAEGGVTQAMLELAVCYHAGIGLPADPGMAWLWADRAADTGTDKAAKASSQLLGKSSASQRRQAINRVQSAASADSSLATVTYLQQKLAQLGYEPGLVDGLWGPRTREALEAFRLAESLPGGSVPHLRDLERLRDRTTD</sequence>
<feature type="domain" description="Peptidoglycan binding-like" evidence="2">
    <location>
        <begin position="216"/>
        <end position="253"/>
    </location>
</feature>
<dbReference type="Pfam" id="PF01471">
    <property type="entry name" value="PG_binding_1"/>
    <property type="match status" value="1"/>
</dbReference>
<dbReference type="AlphaFoldDB" id="A0A918DXE3"/>
<evidence type="ECO:0000313" key="3">
    <source>
        <dbReference type="EMBL" id="GGO86803.1"/>
    </source>
</evidence>
<dbReference type="InterPro" id="IPR006597">
    <property type="entry name" value="Sel1-like"/>
</dbReference>
<evidence type="ECO:0000259" key="2">
    <source>
        <dbReference type="Pfam" id="PF01471"/>
    </source>
</evidence>
<dbReference type="Pfam" id="PF08238">
    <property type="entry name" value="Sel1"/>
    <property type="match status" value="4"/>
</dbReference>
<dbReference type="InterPro" id="IPR053301">
    <property type="entry name" value="F-box_motif"/>
</dbReference>
<dbReference type="Gene3D" id="1.25.40.10">
    <property type="entry name" value="Tetratricopeptide repeat domain"/>
    <property type="match status" value="2"/>
</dbReference>
<dbReference type="EMBL" id="BMLT01000011">
    <property type="protein sequence ID" value="GGO86803.1"/>
    <property type="molecule type" value="Genomic_DNA"/>
</dbReference>
<dbReference type="PANTHER" id="PTHR45088">
    <property type="entry name" value="OSJNBA0022H21.17 PROTEIN"/>
    <property type="match status" value="1"/>
</dbReference>
<dbReference type="InterPro" id="IPR002477">
    <property type="entry name" value="Peptidoglycan-bd-like"/>
</dbReference>
<dbReference type="PANTHER" id="PTHR45088:SF1">
    <property type="entry name" value="OS04G0476000 PROTEIN"/>
    <property type="match status" value="1"/>
</dbReference>
<keyword evidence="1" id="KW-0732">Signal</keyword>
<dbReference type="Proteomes" id="UP000599578">
    <property type="component" value="Unassembled WGS sequence"/>
</dbReference>
<evidence type="ECO:0000256" key="1">
    <source>
        <dbReference type="SAM" id="SignalP"/>
    </source>
</evidence>
<dbReference type="InterPro" id="IPR036365">
    <property type="entry name" value="PGBD-like_sf"/>
</dbReference>
<keyword evidence="4" id="KW-1185">Reference proteome</keyword>
<protein>
    <recommendedName>
        <fullName evidence="2">Peptidoglycan binding-like domain-containing protein</fullName>
    </recommendedName>
</protein>
<dbReference type="Gene3D" id="1.10.101.10">
    <property type="entry name" value="PGBD-like superfamily/PGBD"/>
    <property type="match status" value="1"/>
</dbReference>
<dbReference type="SUPFAM" id="SSF47090">
    <property type="entry name" value="PGBD-like"/>
    <property type="match status" value="1"/>
</dbReference>
<comment type="caution">
    <text evidence="3">The sequence shown here is derived from an EMBL/GenBank/DDBJ whole genome shotgun (WGS) entry which is preliminary data.</text>
</comment>
<feature type="chain" id="PRO_5037045282" description="Peptidoglycan binding-like domain-containing protein" evidence="1">
    <location>
        <begin position="22"/>
        <end position="275"/>
    </location>
</feature>
<dbReference type="InterPro" id="IPR036366">
    <property type="entry name" value="PGBDSf"/>
</dbReference>
<accession>A0A918DXE3</accession>
<dbReference type="SMART" id="SM00671">
    <property type="entry name" value="SEL1"/>
    <property type="match status" value="4"/>
</dbReference>
<feature type="signal peptide" evidence="1">
    <location>
        <begin position="1"/>
        <end position="21"/>
    </location>
</feature>
<dbReference type="SUPFAM" id="SSF81901">
    <property type="entry name" value="HCP-like"/>
    <property type="match status" value="1"/>
</dbReference>
<dbReference type="PROSITE" id="PS51257">
    <property type="entry name" value="PROKAR_LIPOPROTEIN"/>
    <property type="match status" value="1"/>
</dbReference>